<dbReference type="InParanoid" id="F4RXP4"/>
<protein>
    <submittedName>
        <fullName evidence="2">Uncharacterized protein</fullName>
    </submittedName>
</protein>
<dbReference type="KEGG" id="mlr:MELLADRAFT_109804"/>
<dbReference type="EMBL" id="GL883128">
    <property type="protein sequence ID" value="EGG02763.1"/>
    <property type="molecule type" value="Genomic_DNA"/>
</dbReference>
<dbReference type="GeneID" id="18923879"/>
<accession>F4RXP4</accession>
<feature type="region of interest" description="Disordered" evidence="1">
    <location>
        <begin position="184"/>
        <end position="230"/>
    </location>
</feature>
<proteinExistence type="predicted"/>
<evidence type="ECO:0000313" key="3">
    <source>
        <dbReference type="Proteomes" id="UP000001072"/>
    </source>
</evidence>
<evidence type="ECO:0000313" key="2">
    <source>
        <dbReference type="EMBL" id="EGG02763.1"/>
    </source>
</evidence>
<dbReference type="Proteomes" id="UP000001072">
    <property type="component" value="Unassembled WGS sequence"/>
</dbReference>
<dbReference type="AlphaFoldDB" id="F4RXP4"/>
<dbReference type="RefSeq" id="XP_007413876.1">
    <property type="nucleotide sequence ID" value="XM_007413814.1"/>
</dbReference>
<gene>
    <name evidence="2" type="ORF">MELLADRAFT_109804</name>
</gene>
<dbReference type="eggNOG" id="ENOG502S567">
    <property type="taxonomic scope" value="Eukaryota"/>
</dbReference>
<dbReference type="HOGENOM" id="CLU_394905_0_0_1"/>
<name>F4RXP4_MELLP</name>
<keyword evidence="3" id="KW-1185">Reference proteome</keyword>
<dbReference type="VEuPathDB" id="FungiDB:MELLADRAFT_109804"/>
<evidence type="ECO:0000256" key="1">
    <source>
        <dbReference type="SAM" id="MobiDB-lite"/>
    </source>
</evidence>
<organism evidence="3">
    <name type="scientific">Melampsora larici-populina (strain 98AG31 / pathotype 3-4-7)</name>
    <name type="common">Poplar leaf rust fungus</name>
    <dbReference type="NCBI Taxonomy" id="747676"/>
    <lineage>
        <taxon>Eukaryota</taxon>
        <taxon>Fungi</taxon>
        <taxon>Dikarya</taxon>
        <taxon>Basidiomycota</taxon>
        <taxon>Pucciniomycotina</taxon>
        <taxon>Pucciniomycetes</taxon>
        <taxon>Pucciniales</taxon>
        <taxon>Melampsoraceae</taxon>
        <taxon>Melampsora</taxon>
    </lineage>
</organism>
<reference evidence="3" key="1">
    <citation type="journal article" date="2011" name="Proc. Natl. Acad. Sci. U.S.A.">
        <title>Obligate biotrophy features unraveled by the genomic analysis of rust fungi.</title>
        <authorList>
            <person name="Duplessis S."/>
            <person name="Cuomo C.A."/>
            <person name="Lin Y.-C."/>
            <person name="Aerts A."/>
            <person name="Tisserant E."/>
            <person name="Veneault-Fourrey C."/>
            <person name="Joly D.L."/>
            <person name="Hacquard S."/>
            <person name="Amselem J."/>
            <person name="Cantarel B.L."/>
            <person name="Chiu R."/>
            <person name="Coutinho P.M."/>
            <person name="Feau N."/>
            <person name="Field M."/>
            <person name="Frey P."/>
            <person name="Gelhaye E."/>
            <person name="Goldberg J."/>
            <person name="Grabherr M.G."/>
            <person name="Kodira C.D."/>
            <person name="Kohler A."/>
            <person name="Kuees U."/>
            <person name="Lindquist E.A."/>
            <person name="Lucas S.M."/>
            <person name="Mago R."/>
            <person name="Mauceli E."/>
            <person name="Morin E."/>
            <person name="Murat C."/>
            <person name="Pangilinan J.L."/>
            <person name="Park R."/>
            <person name="Pearson M."/>
            <person name="Quesneville H."/>
            <person name="Rouhier N."/>
            <person name="Sakthikumar S."/>
            <person name="Salamov A.A."/>
            <person name="Schmutz J."/>
            <person name="Selles B."/>
            <person name="Shapiro H."/>
            <person name="Tanguay P."/>
            <person name="Tuskan G.A."/>
            <person name="Henrissat B."/>
            <person name="Van de Peer Y."/>
            <person name="Rouze P."/>
            <person name="Ellis J.G."/>
            <person name="Dodds P.N."/>
            <person name="Schein J.E."/>
            <person name="Zhong S."/>
            <person name="Hamelin R.C."/>
            <person name="Grigoriev I.V."/>
            <person name="Szabo L.J."/>
            <person name="Martin F."/>
        </authorList>
    </citation>
    <scope>NUCLEOTIDE SEQUENCE [LARGE SCALE GENOMIC DNA]</scope>
    <source>
        <strain evidence="3">98AG31 / pathotype 3-4-7</strain>
    </source>
</reference>
<sequence>MEETVTKKCIAYTRLRTACPNPQEKDSKWCSLHEELQGKHMRIYKQHSRELDQYLIQNPYPFHKSEYKFNGQSYEPQKQITTRMIPRVEDVLKVSDIETLRSWHQISRRIWNLTNRTVIARERHHSQFYRDGDDGHRHFNAILRYKLEIVEALMSAIDEKIYKLTVAFEEANWVLDQPPELNCQDSDPLELDSDSGGQTLTDISSGDDTNSLDLVSTPSSSDESDLEPEFERMEVVEEKVNQRSRGLILQLTGYLDLPFHASKLEKHTVLELKQIVRNVFRRIIVRDAGLFVRAKEFDMNSSSNIASLSNDDQIDWRQSSYVCPVRAFIASGTLSLKELQRLFWKEKAGPELIRNAISDLFRSNESHSNSDSKEKIASTQKTSAKMWVLGGYVWKKPLSGPLPRLGTDYFYAFVGCHGCMLSTCRTFEEWVENRRLSLICSRYPDWLNQVESQVESLFRSLRIVISGHNSNSKLSRIERVIPKCKKLKTVYIEVQERHYVYLCLPLDSRSSKIIDTLASDRNSFHVFSSRRDTGEIAHKPIKETDLWCTRTRSAYSTLERKKKPFTISTMFQSNPNTFDCALRSLDRRFGREFVDCWDVLVMDVKVLEFQSFLSSIGETVIKAVGYDSVGDLDHLKNSLSGKLGEENLLGDGQLRNSDVRYLRTIFKNILQEDGKKL</sequence>
<dbReference type="OrthoDB" id="10260712at2759"/>
<feature type="compositionally biased region" description="Polar residues" evidence="1">
    <location>
        <begin position="195"/>
        <end position="212"/>
    </location>
</feature>